<gene>
    <name evidence="2" type="ORF">MUK42_18732</name>
</gene>
<dbReference type="OrthoDB" id="10674804at2759"/>
<name>A0A9E7FEG9_9LILI</name>
<feature type="region of interest" description="Disordered" evidence="1">
    <location>
        <begin position="207"/>
        <end position="227"/>
    </location>
</feature>
<feature type="compositionally biased region" description="Acidic residues" evidence="1">
    <location>
        <begin position="336"/>
        <end position="347"/>
    </location>
</feature>
<feature type="region of interest" description="Disordered" evidence="1">
    <location>
        <begin position="1"/>
        <end position="29"/>
    </location>
</feature>
<sequence>MSKSREARFCASGVPSSVSSRRTETTPASSMAARSAWHLWAITIRIYAAFSWHAMASLHPRTSTRMANASVEPLKARRPSPAATRLESRARIRSLTAMSPTTSRSAGTRPASTRRGRLTEAMERLKRARTASCLAVGLVSGLRKADNKMGIAPEAPMMGLLESNALRPRKLATIASDTNAELSDSIRFSILWTAPAFTTAALFLQSRPQHADQRRNHPEHRERLPRPGVVLREPPHLRRRLLPPILAGTVAVELQAAHDAPELLERLDLAPRLIVRRLVGAGVVGGLRPQQLREPLRAAGPGAAGLLLRRVEAGSTAGPTATTVKVGPASHGLEEPAAEEGGEEGQPEAEAGCIEARAFGHRGGDLGSVTSGEKGRRKRLGGQRGSVEKKPWIRTPRLPALNRVRIGVISRGNRRGVCSLTDGQSIVYSHL</sequence>
<feature type="region of interest" description="Disordered" evidence="1">
    <location>
        <begin position="318"/>
        <end position="392"/>
    </location>
</feature>
<reference evidence="2" key="1">
    <citation type="submission" date="2022-05" db="EMBL/GenBank/DDBJ databases">
        <title>The Musa troglodytarum L. genome provides insights into the mechanism of non-climacteric behaviour and enrichment of carotenoids.</title>
        <authorList>
            <person name="Wang J."/>
        </authorList>
    </citation>
    <scope>NUCLEOTIDE SEQUENCE</scope>
    <source>
        <tissue evidence="2">Leaf</tissue>
    </source>
</reference>
<dbReference type="Proteomes" id="UP001055439">
    <property type="component" value="Chromosome 3"/>
</dbReference>
<evidence type="ECO:0000256" key="1">
    <source>
        <dbReference type="SAM" id="MobiDB-lite"/>
    </source>
</evidence>
<protein>
    <submittedName>
        <fullName evidence="2">Uncharacterized protein</fullName>
    </submittedName>
</protein>
<feature type="compositionally biased region" description="Polar residues" evidence="1">
    <location>
        <begin position="96"/>
        <end position="106"/>
    </location>
</feature>
<feature type="region of interest" description="Disordered" evidence="1">
    <location>
        <begin position="70"/>
        <end position="116"/>
    </location>
</feature>
<dbReference type="EMBL" id="CP097505">
    <property type="protein sequence ID" value="URD93761.1"/>
    <property type="molecule type" value="Genomic_DNA"/>
</dbReference>
<evidence type="ECO:0000313" key="2">
    <source>
        <dbReference type="EMBL" id="URD93761.1"/>
    </source>
</evidence>
<proteinExistence type="predicted"/>
<dbReference type="AlphaFoldDB" id="A0A9E7FEG9"/>
<evidence type="ECO:0000313" key="3">
    <source>
        <dbReference type="Proteomes" id="UP001055439"/>
    </source>
</evidence>
<organism evidence="2 3">
    <name type="scientific">Musa troglodytarum</name>
    <name type="common">fe'i banana</name>
    <dbReference type="NCBI Taxonomy" id="320322"/>
    <lineage>
        <taxon>Eukaryota</taxon>
        <taxon>Viridiplantae</taxon>
        <taxon>Streptophyta</taxon>
        <taxon>Embryophyta</taxon>
        <taxon>Tracheophyta</taxon>
        <taxon>Spermatophyta</taxon>
        <taxon>Magnoliopsida</taxon>
        <taxon>Liliopsida</taxon>
        <taxon>Zingiberales</taxon>
        <taxon>Musaceae</taxon>
        <taxon>Musa</taxon>
    </lineage>
</organism>
<feature type="compositionally biased region" description="Polar residues" evidence="1">
    <location>
        <begin position="14"/>
        <end position="29"/>
    </location>
</feature>
<feature type="compositionally biased region" description="Basic and acidic residues" evidence="1">
    <location>
        <begin position="209"/>
        <end position="225"/>
    </location>
</feature>
<keyword evidence="3" id="KW-1185">Reference proteome</keyword>
<accession>A0A9E7FEG9</accession>